<accession>A0A1W6MQJ0</accession>
<evidence type="ECO:0000313" key="3">
    <source>
        <dbReference type="Proteomes" id="UP000193978"/>
    </source>
</evidence>
<name>A0A1W6MQJ0_9HYPH</name>
<proteinExistence type="predicted"/>
<feature type="region of interest" description="Disordered" evidence="1">
    <location>
        <begin position="1"/>
        <end position="23"/>
    </location>
</feature>
<sequence length="86" mass="9506">MAEIIPLRPAARAARAAPPPPEGAQILFFLGVRYSRVEEQDEPKRRARKTRGETESGKKRSRRASEGTPPGARTTKARLPTLTKRG</sequence>
<evidence type="ECO:0000256" key="1">
    <source>
        <dbReference type="SAM" id="MobiDB-lite"/>
    </source>
</evidence>
<keyword evidence="3" id="KW-1185">Reference proteome</keyword>
<feature type="compositionally biased region" description="Basic and acidic residues" evidence="1">
    <location>
        <begin position="37"/>
        <end position="58"/>
    </location>
</feature>
<gene>
    <name evidence="2" type="ORF">B1812_00220</name>
</gene>
<dbReference type="STRING" id="655015.B1812_00220"/>
<dbReference type="RefSeq" id="WP_085769794.1">
    <property type="nucleotide sequence ID" value="NZ_AP027149.1"/>
</dbReference>
<dbReference type="EMBL" id="CP019948">
    <property type="protein sequence ID" value="ARN79749.1"/>
    <property type="molecule type" value="Genomic_DNA"/>
</dbReference>
<dbReference type="KEGG" id="mbry:B1812_00220"/>
<organism evidence="2 3">
    <name type="scientific">Methylocystis bryophila</name>
    <dbReference type="NCBI Taxonomy" id="655015"/>
    <lineage>
        <taxon>Bacteria</taxon>
        <taxon>Pseudomonadati</taxon>
        <taxon>Pseudomonadota</taxon>
        <taxon>Alphaproteobacteria</taxon>
        <taxon>Hyphomicrobiales</taxon>
        <taxon>Methylocystaceae</taxon>
        <taxon>Methylocystis</taxon>
    </lineage>
</organism>
<evidence type="ECO:0000313" key="2">
    <source>
        <dbReference type="EMBL" id="ARN79749.1"/>
    </source>
</evidence>
<reference evidence="2 3" key="1">
    <citation type="submission" date="2017-02" db="EMBL/GenBank/DDBJ databases">
        <authorList>
            <person name="Peterson S.W."/>
        </authorList>
    </citation>
    <scope>NUCLEOTIDE SEQUENCE [LARGE SCALE GENOMIC DNA]</scope>
    <source>
        <strain evidence="2 3">S285</strain>
    </source>
</reference>
<feature type="region of interest" description="Disordered" evidence="1">
    <location>
        <begin position="37"/>
        <end position="86"/>
    </location>
</feature>
<dbReference type="Proteomes" id="UP000193978">
    <property type="component" value="Chromosome"/>
</dbReference>
<protein>
    <submittedName>
        <fullName evidence="2">Uncharacterized protein</fullName>
    </submittedName>
</protein>
<dbReference type="AlphaFoldDB" id="A0A1W6MQJ0"/>
<feature type="compositionally biased region" description="Low complexity" evidence="1">
    <location>
        <begin position="1"/>
        <end position="16"/>
    </location>
</feature>